<dbReference type="AlphaFoldDB" id="A0A1I1SK31"/>
<dbReference type="GO" id="GO:0008521">
    <property type="term" value="F:acetyl-CoA transmembrane transporter activity"/>
    <property type="evidence" value="ECO:0007669"/>
    <property type="project" value="InterPro"/>
</dbReference>
<feature type="transmembrane region" description="Helical" evidence="6">
    <location>
        <begin position="327"/>
        <end position="348"/>
    </location>
</feature>
<feature type="transmembrane region" description="Helical" evidence="6">
    <location>
        <begin position="92"/>
        <end position="111"/>
    </location>
</feature>
<protein>
    <submittedName>
        <fullName evidence="8">MFS transporter, PAT family, beta-lactamase induction signal transducer AmpG</fullName>
    </submittedName>
</protein>
<feature type="domain" description="Major facilitator superfamily (MFS) profile" evidence="7">
    <location>
        <begin position="19"/>
        <end position="442"/>
    </location>
</feature>
<dbReference type="NCBIfam" id="TIGR00901">
    <property type="entry name" value="2A0125"/>
    <property type="match status" value="1"/>
</dbReference>
<evidence type="ECO:0000313" key="9">
    <source>
        <dbReference type="Proteomes" id="UP000198611"/>
    </source>
</evidence>
<feature type="transmembrane region" description="Helical" evidence="6">
    <location>
        <begin position="20"/>
        <end position="44"/>
    </location>
</feature>
<evidence type="ECO:0000256" key="5">
    <source>
        <dbReference type="ARBA" id="ARBA00023136"/>
    </source>
</evidence>
<dbReference type="OrthoDB" id="9787815at2"/>
<evidence type="ECO:0000313" key="8">
    <source>
        <dbReference type="EMBL" id="SFD46827.1"/>
    </source>
</evidence>
<sequence>MPLRPADWLATLAIYRHPPVVAMLFLGFSAGLPFLLVFSTLSAWLTEAGVSRTAIGFFSWVGITYSIKVIWAPFIDRIRMPVLHRLLGHRRGWLLVAQLCVAGGLAGMAATDPAAQLGWVAVFALVVAFGAATQDVVIDAFRIESAETRLQGGMAAAYILGYRVALLVAGAGALYFAAAGGWPFAYRMMAAFMLVGIVTTLVVREPKVSGGRRAVTPERRVRRFLTRTAGRSRPIRVAGAWFMSAVVAPFDEFFGRFGWHALTVLAFIGLFRMSDITMGVMANPFYLDLGFTKTEIANITQIFGFAMTILGSALGGVVVVRLGPMRPLFVGAILVAATNLLFATMAWVGPDIRWLTVVISADNLSGGFAVACFIAYLSGLTSSAYTATQYALFSSLMTLPAKFLGGFSGWVVDGWGYFVFFVWAAVAGVPAILLALHLMRSRWFQPAAPGKEQE</sequence>
<evidence type="ECO:0000256" key="6">
    <source>
        <dbReference type="SAM" id="Phobius"/>
    </source>
</evidence>
<feature type="transmembrane region" description="Helical" evidence="6">
    <location>
        <begin position="50"/>
        <end position="71"/>
    </location>
</feature>
<dbReference type="CDD" id="cd17486">
    <property type="entry name" value="MFS_AmpG_like"/>
    <property type="match status" value="1"/>
</dbReference>
<gene>
    <name evidence="8" type="ORF">SAMN05660831_01717</name>
</gene>
<accession>A0A1I1SK31</accession>
<organism evidence="8 9">
    <name type="scientific">Thiohalospira halophila DSM 15071</name>
    <dbReference type="NCBI Taxonomy" id="1123397"/>
    <lineage>
        <taxon>Bacteria</taxon>
        <taxon>Pseudomonadati</taxon>
        <taxon>Pseudomonadota</taxon>
        <taxon>Gammaproteobacteria</taxon>
        <taxon>Thiohalospirales</taxon>
        <taxon>Thiohalospiraceae</taxon>
        <taxon>Thiohalospira</taxon>
    </lineage>
</organism>
<dbReference type="PANTHER" id="PTHR12778">
    <property type="entry name" value="SOLUTE CARRIER FAMILY 33 ACETYL-COA TRANSPORTER -RELATED"/>
    <property type="match status" value="1"/>
</dbReference>
<dbReference type="InterPro" id="IPR004752">
    <property type="entry name" value="AmpG_permease/AT-1"/>
</dbReference>
<evidence type="ECO:0000259" key="7">
    <source>
        <dbReference type="PROSITE" id="PS50850"/>
    </source>
</evidence>
<dbReference type="GO" id="GO:0035348">
    <property type="term" value="P:acetyl-CoA transmembrane transport"/>
    <property type="evidence" value="ECO:0007669"/>
    <property type="project" value="InterPro"/>
</dbReference>
<dbReference type="PROSITE" id="PS50850">
    <property type="entry name" value="MFS"/>
    <property type="match status" value="1"/>
</dbReference>
<dbReference type="InterPro" id="IPR024371">
    <property type="entry name" value="AcetylCoA_trans_1-like"/>
</dbReference>
<dbReference type="EMBL" id="FOMJ01000005">
    <property type="protein sequence ID" value="SFD46827.1"/>
    <property type="molecule type" value="Genomic_DNA"/>
</dbReference>
<feature type="transmembrane region" description="Helical" evidence="6">
    <location>
        <begin position="354"/>
        <end position="378"/>
    </location>
</feature>
<dbReference type="Proteomes" id="UP000198611">
    <property type="component" value="Unassembled WGS sequence"/>
</dbReference>
<keyword evidence="5 6" id="KW-0472">Membrane</keyword>
<feature type="transmembrane region" description="Helical" evidence="6">
    <location>
        <begin position="390"/>
        <end position="411"/>
    </location>
</feature>
<dbReference type="Pfam" id="PF13000">
    <property type="entry name" value="Acatn"/>
    <property type="match status" value="1"/>
</dbReference>
<keyword evidence="3 6" id="KW-0812">Transmembrane</keyword>
<evidence type="ECO:0000256" key="2">
    <source>
        <dbReference type="ARBA" id="ARBA00022448"/>
    </source>
</evidence>
<keyword evidence="4 6" id="KW-1133">Transmembrane helix</keyword>
<proteinExistence type="predicted"/>
<feature type="transmembrane region" description="Helical" evidence="6">
    <location>
        <begin position="117"/>
        <end position="138"/>
    </location>
</feature>
<feature type="transmembrane region" description="Helical" evidence="6">
    <location>
        <begin position="259"/>
        <end position="282"/>
    </location>
</feature>
<comment type="subcellular location">
    <subcellularLocation>
        <location evidence="1">Membrane</location>
        <topology evidence="1">Multi-pass membrane protein</topology>
    </subcellularLocation>
</comment>
<evidence type="ECO:0000256" key="3">
    <source>
        <dbReference type="ARBA" id="ARBA00022692"/>
    </source>
</evidence>
<reference evidence="8 9" key="1">
    <citation type="submission" date="2016-10" db="EMBL/GenBank/DDBJ databases">
        <authorList>
            <person name="de Groot N.N."/>
        </authorList>
    </citation>
    <scope>NUCLEOTIDE SEQUENCE [LARGE SCALE GENOMIC DNA]</scope>
    <source>
        <strain evidence="8 9">HL3</strain>
    </source>
</reference>
<feature type="transmembrane region" description="Helical" evidence="6">
    <location>
        <begin position="302"/>
        <end position="320"/>
    </location>
</feature>
<keyword evidence="2" id="KW-0813">Transport</keyword>
<evidence type="ECO:0000256" key="1">
    <source>
        <dbReference type="ARBA" id="ARBA00004141"/>
    </source>
</evidence>
<feature type="transmembrane region" description="Helical" evidence="6">
    <location>
        <begin position="417"/>
        <end position="436"/>
    </location>
</feature>
<dbReference type="GO" id="GO:0016020">
    <property type="term" value="C:membrane"/>
    <property type="evidence" value="ECO:0007669"/>
    <property type="project" value="UniProtKB-SubCell"/>
</dbReference>
<feature type="transmembrane region" description="Helical" evidence="6">
    <location>
        <begin position="159"/>
        <end position="178"/>
    </location>
</feature>
<dbReference type="PANTHER" id="PTHR12778:SF10">
    <property type="entry name" value="MAJOR FACILITATOR SUPERFAMILY DOMAIN-CONTAINING PROTEIN 3"/>
    <property type="match status" value="1"/>
</dbReference>
<dbReference type="STRING" id="1123397.SAMN05660831_01717"/>
<keyword evidence="9" id="KW-1185">Reference proteome</keyword>
<name>A0A1I1SK31_9GAMM</name>
<evidence type="ECO:0000256" key="4">
    <source>
        <dbReference type="ARBA" id="ARBA00022989"/>
    </source>
</evidence>
<dbReference type="InterPro" id="IPR036259">
    <property type="entry name" value="MFS_trans_sf"/>
</dbReference>
<dbReference type="Gene3D" id="1.20.1250.20">
    <property type="entry name" value="MFS general substrate transporter like domains"/>
    <property type="match status" value="2"/>
</dbReference>
<dbReference type="RefSeq" id="WP_093428356.1">
    <property type="nucleotide sequence ID" value="NZ_FOMJ01000005.1"/>
</dbReference>
<dbReference type="InterPro" id="IPR020846">
    <property type="entry name" value="MFS_dom"/>
</dbReference>
<dbReference type="SUPFAM" id="SSF103473">
    <property type="entry name" value="MFS general substrate transporter"/>
    <property type="match status" value="1"/>
</dbReference>
<feature type="transmembrane region" description="Helical" evidence="6">
    <location>
        <begin position="184"/>
        <end position="203"/>
    </location>
</feature>